<keyword evidence="8 20" id="KW-0479">Metal-binding</keyword>
<evidence type="ECO:0000256" key="1">
    <source>
        <dbReference type="ARBA" id="ARBA00001936"/>
    </source>
</evidence>
<comment type="cofactor">
    <cofactor evidence="17">
        <name>Mg(2+)</name>
        <dbReference type="ChEBI" id="CHEBI:18420"/>
    </cofactor>
    <cofactor evidence="17">
        <name>Mn(2+)</name>
        <dbReference type="ChEBI" id="CHEBI:29035"/>
    </cofactor>
    <text evidence="17">Binds 1 Mg(2+) or Mn(2+) ion per subunit.</text>
</comment>
<keyword evidence="23" id="KW-1185">Reference proteome</keyword>
<dbReference type="SUPFAM" id="SSF53659">
    <property type="entry name" value="Isocitrate/Isopropylmalate dehydrogenase-like"/>
    <property type="match status" value="1"/>
</dbReference>
<evidence type="ECO:0000256" key="2">
    <source>
        <dbReference type="ARBA" id="ARBA00007769"/>
    </source>
</evidence>
<dbReference type="PROSITE" id="PS00470">
    <property type="entry name" value="IDH_IMDH"/>
    <property type="match status" value="1"/>
</dbReference>
<evidence type="ECO:0000256" key="18">
    <source>
        <dbReference type="PIRSR" id="PIRSR604439-4"/>
    </source>
</evidence>
<evidence type="ECO:0000256" key="12">
    <source>
        <dbReference type="ARBA" id="ARBA00023211"/>
    </source>
</evidence>
<dbReference type="GO" id="GO:0006099">
    <property type="term" value="P:tricarboxylic acid cycle"/>
    <property type="evidence" value="ECO:0007669"/>
    <property type="project" value="UniProtKB-UniRule"/>
</dbReference>
<evidence type="ECO:0000256" key="8">
    <source>
        <dbReference type="ARBA" id="ARBA00022723"/>
    </source>
</evidence>
<keyword evidence="10 16" id="KW-0521">NADP</keyword>
<dbReference type="GO" id="GO:0004450">
    <property type="term" value="F:isocitrate dehydrogenase (NADP+) activity"/>
    <property type="evidence" value="ECO:0007669"/>
    <property type="project" value="UniProtKB-UniRule"/>
</dbReference>
<feature type="site" description="Critical for catalysis" evidence="18">
    <location>
        <position position="149"/>
    </location>
</feature>
<comment type="catalytic activity">
    <reaction evidence="13">
        <text>D-threo-isocitrate + NADP(+) = 2-oxoglutarate + CO2 + NADPH</text>
        <dbReference type="Rhea" id="RHEA:19629"/>
        <dbReference type="ChEBI" id="CHEBI:15562"/>
        <dbReference type="ChEBI" id="CHEBI:16526"/>
        <dbReference type="ChEBI" id="CHEBI:16810"/>
        <dbReference type="ChEBI" id="CHEBI:57783"/>
        <dbReference type="ChEBI" id="CHEBI:58349"/>
        <dbReference type="EC" id="1.1.1.42"/>
    </reaction>
</comment>
<feature type="binding site" evidence="16">
    <location>
        <begin position="323"/>
        <end position="329"/>
    </location>
    <ligand>
        <name>NADP(+)</name>
        <dbReference type="ChEBI" id="CHEBI:58349"/>
    </ligand>
</feature>
<proteinExistence type="inferred from homology"/>
<keyword evidence="12 17" id="KW-0464">Manganese</keyword>
<evidence type="ECO:0000256" key="13">
    <source>
        <dbReference type="ARBA" id="ARBA00023554"/>
    </source>
</evidence>
<evidence type="ECO:0000256" key="19">
    <source>
        <dbReference type="PIRSR" id="PIRSR604439-5"/>
    </source>
</evidence>
<comment type="similarity">
    <text evidence="2">Belongs to the isocitrate and isopropylmalate dehydrogenases family.</text>
</comment>
<feature type="binding site" evidence="16">
    <location>
        <position position="375"/>
    </location>
    <ligand>
        <name>NADP(+)</name>
        <dbReference type="ChEBI" id="CHEBI:58349"/>
    </ligand>
</feature>
<evidence type="ECO:0000256" key="6">
    <source>
        <dbReference type="ARBA" id="ARBA00022435"/>
    </source>
</evidence>
<dbReference type="GO" id="GO:0006097">
    <property type="term" value="P:glyoxylate cycle"/>
    <property type="evidence" value="ECO:0007669"/>
    <property type="project" value="UniProtKB-KW"/>
</dbReference>
<feature type="modified residue" description="Phosphoserine" evidence="19">
    <location>
        <position position="102"/>
    </location>
</feature>
<feature type="binding site" evidence="17">
    <location>
        <position position="291"/>
    </location>
    <ligand>
        <name>Mg(2+)</name>
        <dbReference type="ChEBI" id="CHEBI:18420"/>
    </ligand>
</feature>
<feature type="binding site" evidence="15">
    <location>
        <position position="104"/>
    </location>
    <ligand>
        <name>D-threo-isocitrate</name>
        <dbReference type="ChEBI" id="CHEBI:15562"/>
    </ligand>
</feature>
<dbReference type="EC" id="1.1.1.42" evidence="4 20"/>
<name>A0A4R1PNS8_9FIRM</name>
<evidence type="ECO:0000256" key="7">
    <source>
        <dbReference type="ARBA" id="ARBA00022532"/>
    </source>
</evidence>
<feature type="binding site" evidence="15">
    <location>
        <position position="108"/>
    </location>
    <ligand>
        <name>D-threo-isocitrate</name>
        <dbReference type="ChEBI" id="CHEBI:15562"/>
    </ligand>
</feature>
<protein>
    <recommendedName>
        <fullName evidence="5 20">Isocitrate dehydrogenase [NADP]</fullName>
        <ecNumber evidence="4 20">1.1.1.42</ecNumber>
    </recommendedName>
</protein>
<keyword evidence="7 20" id="KW-0816">Tricarboxylic acid cycle</keyword>
<organism evidence="22 23">
    <name type="scientific">Anaerospora hongkongensis</name>
    <dbReference type="NCBI Taxonomy" id="244830"/>
    <lineage>
        <taxon>Bacteria</taxon>
        <taxon>Bacillati</taxon>
        <taxon>Bacillota</taxon>
        <taxon>Negativicutes</taxon>
        <taxon>Selenomonadales</taxon>
        <taxon>Sporomusaceae</taxon>
        <taxon>Anaerospora</taxon>
    </lineage>
</organism>
<dbReference type="PANTHER" id="PTHR43504">
    <property type="entry name" value="ISOCITRATE DEHYDROGENASE [NADP]"/>
    <property type="match status" value="1"/>
</dbReference>
<evidence type="ECO:0000259" key="21">
    <source>
        <dbReference type="SMART" id="SM01329"/>
    </source>
</evidence>
<feature type="binding site" evidence="15">
    <location>
        <position position="118"/>
    </location>
    <ligand>
        <name>D-threo-isocitrate</name>
        <dbReference type="ChEBI" id="CHEBI:15562"/>
    </ligand>
</feature>
<dbReference type="NCBIfam" id="TIGR00183">
    <property type="entry name" value="prok_nadp_idh"/>
    <property type="match status" value="1"/>
</dbReference>
<feature type="binding site" evidence="16">
    <location>
        <position position="379"/>
    </location>
    <ligand>
        <name>NADP(+)</name>
        <dbReference type="ChEBI" id="CHEBI:58349"/>
    </ligand>
</feature>
<feature type="site" description="Critical for catalysis" evidence="18">
    <location>
        <position position="216"/>
    </location>
</feature>
<dbReference type="InterPro" id="IPR004439">
    <property type="entry name" value="Isocitrate_DH_NADP_dimer_prok"/>
</dbReference>
<evidence type="ECO:0000256" key="4">
    <source>
        <dbReference type="ARBA" id="ARBA00013013"/>
    </source>
</evidence>
<comment type="caution">
    <text evidence="22">The sequence shown here is derived from an EMBL/GenBank/DDBJ whole genome shotgun (WGS) entry which is preliminary data.</text>
</comment>
<comment type="cofactor">
    <cofactor evidence="1">
        <name>Mn(2+)</name>
        <dbReference type="ChEBI" id="CHEBI:29035"/>
    </cofactor>
</comment>
<evidence type="ECO:0000256" key="3">
    <source>
        <dbReference type="ARBA" id="ARBA00011738"/>
    </source>
</evidence>
<feature type="domain" description="Isopropylmalate dehydrogenase-like" evidence="21">
    <location>
        <begin position="19"/>
        <end position="396"/>
    </location>
</feature>
<comment type="subunit">
    <text evidence="3">Homodimer.</text>
</comment>
<dbReference type="OrthoDB" id="9806254at2"/>
<gene>
    <name evidence="22" type="ORF">EV210_12530</name>
</gene>
<comment type="function">
    <text evidence="14">Catalyzes the oxidative decarboxylation of isocitrate to 2-oxoglutarate and carbon dioxide with the concomitant reduction of NADP(+).</text>
</comment>
<keyword evidence="9 17" id="KW-0460">Magnesium</keyword>
<dbReference type="NCBIfam" id="NF005425">
    <property type="entry name" value="PRK07006.1"/>
    <property type="match status" value="1"/>
</dbReference>
<sequence length="400" mass="43406">MSEKIKLHNGSIRVPDHPVIPCIEGDGTGPEIWAAASSVIDAAIAKVYNGTRRIDWLPVLAGERAYQETGSYLPNETLTAIKECVVAIKGPLGTPIGGGFRSINVTLRKELNLYACIRPVKWVPGTPSPVVRPDLVDIVIFRENIEDVYAGIEWPSDSGEAVKVTNYLNQEMNCRIPEGAGIGIKFLSKEGTERIMRKALQYAEENGRRIVTIVHKGNIMKYTEGAFKTWCYQLAKSEFGHIVITEEELAGKPLPAGKILINDRIADNMFQQILLRSGDYDILVCPNLNGDYLSDAIAAQVGGLGMAPGANVGDGVAIFEATHGNAPKYAGLDKVNPGSVILSAVMMLRYMHWHEAAEAVTTALTKTIQQKTVTYDLARGIEGAEELSTSQFAAAIIANL</sequence>
<evidence type="ECO:0000256" key="11">
    <source>
        <dbReference type="ARBA" id="ARBA00023002"/>
    </source>
</evidence>
<dbReference type="InterPro" id="IPR019818">
    <property type="entry name" value="IsoCit/isopropylmalate_DH_CS"/>
</dbReference>
<evidence type="ECO:0000256" key="14">
    <source>
        <dbReference type="ARBA" id="ARBA00046127"/>
    </source>
</evidence>
<feature type="binding site" evidence="15">
    <location>
        <position position="142"/>
    </location>
    <ligand>
        <name>D-threo-isocitrate</name>
        <dbReference type="ChEBI" id="CHEBI:15562"/>
    </ligand>
</feature>
<evidence type="ECO:0000256" key="15">
    <source>
        <dbReference type="PIRSR" id="PIRSR604439-1"/>
    </source>
</evidence>
<reference evidence="22 23" key="1">
    <citation type="submission" date="2019-03" db="EMBL/GenBank/DDBJ databases">
        <title>Genomic Encyclopedia of Type Strains, Phase IV (KMG-IV): sequencing the most valuable type-strain genomes for metagenomic binning, comparative biology and taxonomic classification.</title>
        <authorList>
            <person name="Goeker M."/>
        </authorList>
    </citation>
    <scope>NUCLEOTIDE SEQUENCE [LARGE SCALE GENOMIC DNA]</scope>
    <source>
        <strain evidence="22 23">DSM 15969</strain>
    </source>
</reference>
<evidence type="ECO:0000256" key="20">
    <source>
        <dbReference type="RuleBase" id="RU004446"/>
    </source>
</evidence>
<dbReference type="Gene3D" id="3.40.718.10">
    <property type="entry name" value="Isopropylmalate Dehydrogenase"/>
    <property type="match status" value="1"/>
</dbReference>
<dbReference type="Proteomes" id="UP000295063">
    <property type="component" value="Unassembled WGS sequence"/>
</dbReference>
<accession>A0A4R1PNS8</accession>
<dbReference type="InterPro" id="IPR024084">
    <property type="entry name" value="IsoPropMal-DH-like_dom"/>
</dbReference>
<dbReference type="AlphaFoldDB" id="A0A4R1PNS8"/>
<evidence type="ECO:0000313" key="22">
    <source>
        <dbReference type="EMBL" id="TCL31988.1"/>
    </source>
</evidence>
<feature type="binding site" evidence="15">
    <location>
        <position position="102"/>
    </location>
    <ligand>
        <name>D-threo-isocitrate</name>
        <dbReference type="ChEBI" id="CHEBI:15562"/>
    </ligand>
</feature>
<dbReference type="GO" id="GO:0000287">
    <property type="term" value="F:magnesium ion binding"/>
    <property type="evidence" value="ECO:0007669"/>
    <property type="project" value="InterPro"/>
</dbReference>
<dbReference type="SMART" id="SM01329">
    <property type="entry name" value="Iso_dh"/>
    <property type="match status" value="1"/>
</dbReference>
<feature type="binding site" evidence="16">
    <location>
        <position position="336"/>
    </location>
    <ligand>
        <name>NADP(+)</name>
        <dbReference type="ChEBI" id="CHEBI:58349"/>
    </ligand>
</feature>
<keyword evidence="11" id="KW-0560">Oxidoreductase</keyword>
<dbReference type="GO" id="GO:0051287">
    <property type="term" value="F:NAD binding"/>
    <property type="evidence" value="ECO:0007669"/>
    <property type="project" value="InterPro"/>
</dbReference>
<evidence type="ECO:0000256" key="5">
    <source>
        <dbReference type="ARBA" id="ARBA00019562"/>
    </source>
</evidence>
<evidence type="ECO:0000256" key="17">
    <source>
        <dbReference type="PIRSR" id="PIRSR604439-3"/>
    </source>
</evidence>
<feature type="modified residue" description="N6-succinyllysine" evidence="19">
    <location>
        <position position="89"/>
    </location>
</feature>
<evidence type="ECO:0000256" key="16">
    <source>
        <dbReference type="PIRSR" id="PIRSR604439-2"/>
    </source>
</evidence>
<keyword evidence="6 20" id="KW-0329">Glyoxylate bypass</keyword>
<evidence type="ECO:0000256" key="10">
    <source>
        <dbReference type="ARBA" id="ARBA00022857"/>
    </source>
</evidence>
<dbReference type="PANTHER" id="PTHR43504:SF1">
    <property type="entry name" value="ISOCITRATE DEHYDROGENASE [NADP]"/>
    <property type="match status" value="1"/>
</dbReference>
<feature type="modified residue" description="N6-succinyllysine" evidence="19">
    <location>
        <position position="228"/>
    </location>
</feature>
<dbReference type="EMBL" id="SLUI01000025">
    <property type="protein sequence ID" value="TCL31988.1"/>
    <property type="molecule type" value="Genomic_DNA"/>
</dbReference>
<dbReference type="RefSeq" id="WP_132083652.1">
    <property type="nucleotide sequence ID" value="NZ_SLUI01000025.1"/>
</dbReference>
<evidence type="ECO:0000313" key="23">
    <source>
        <dbReference type="Proteomes" id="UP000295063"/>
    </source>
</evidence>
<dbReference type="Pfam" id="PF00180">
    <property type="entry name" value="Iso_dh"/>
    <property type="match status" value="1"/>
</dbReference>
<evidence type="ECO:0000256" key="9">
    <source>
        <dbReference type="ARBA" id="ARBA00022842"/>
    </source>
</evidence>